<sequence length="94" mass="11389">MKLIPSEFYFKKFNKIIMSKFPHIVDFDKREGTITNDEFKSKIKNKLIILLQSILEKLKEKYPSQVINFSYDLSIQDNVYDLFRSVNRYRILVY</sequence>
<dbReference type="HOGENOM" id="CLU_2384674_0_0_14"/>
<keyword evidence="2" id="KW-1185">Reference proteome</keyword>
<gene>
    <name evidence="1" type="ORF">P344_00875</name>
</gene>
<evidence type="ECO:0000313" key="2">
    <source>
        <dbReference type="Proteomes" id="UP000019260"/>
    </source>
</evidence>
<dbReference type="Proteomes" id="UP000019260">
    <property type="component" value="Chromosome"/>
</dbReference>
<dbReference type="KEGG" id="smia:P344_00875"/>
<organism evidence="1 2">
    <name type="scientific">Spiroplasma mirum ATCC 29335</name>
    <dbReference type="NCBI Taxonomy" id="838561"/>
    <lineage>
        <taxon>Bacteria</taxon>
        <taxon>Bacillati</taxon>
        <taxon>Mycoplasmatota</taxon>
        <taxon>Mollicutes</taxon>
        <taxon>Entomoplasmatales</taxon>
        <taxon>Spiroplasmataceae</taxon>
        <taxon>Spiroplasma</taxon>
    </lineage>
</organism>
<accession>W6AJQ8</accession>
<proteinExistence type="predicted"/>
<reference evidence="1 2" key="1">
    <citation type="submission" date="2013-09" db="EMBL/GenBank/DDBJ databases">
        <title>Complete genome sequence of Spiroplasma mirum suckling mouse cataract agent.</title>
        <authorList>
            <person name="Landry C.A."/>
            <person name="Bastian F.O."/>
            <person name="Thune R.L."/>
        </authorList>
    </citation>
    <scope>NUCLEOTIDE SEQUENCE [LARGE SCALE GENOMIC DNA]</scope>
    <source>
        <strain evidence="1 2">SMCA</strain>
    </source>
</reference>
<dbReference type="EMBL" id="CP006720">
    <property type="protein sequence ID" value="AHI57548.1"/>
    <property type="molecule type" value="Genomic_DNA"/>
</dbReference>
<name>W6AJQ8_9MOLU</name>
<protein>
    <submittedName>
        <fullName evidence="1">Uncharacterized protein</fullName>
    </submittedName>
</protein>
<evidence type="ECO:0000313" key="1">
    <source>
        <dbReference type="EMBL" id="AHI57548.1"/>
    </source>
</evidence>
<dbReference type="AlphaFoldDB" id="W6AJQ8"/>